<reference evidence="2 3" key="1">
    <citation type="journal article" date="2019" name="Sci. Rep.">
        <title>A multi-omics analysis of the grapevine pathogen Lasiodiplodia theobromae reveals that temperature affects the expression of virulence- and pathogenicity-related genes.</title>
        <authorList>
            <person name="Felix C."/>
            <person name="Meneses R."/>
            <person name="Goncalves M.F.M."/>
            <person name="Tilleman L."/>
            <person name="Duarte A.S."/>
            <person name="Jorrin-Novo J.V."/>
            <person name="Van de Peer Y."/>
            <person name="Deforce D."/>
            <person name="Van Nieuwerburgh F."/>
            <person name="Esteves A.C."/>
            <person name="Alves A."/>
        </authorList>
    </citation>
    <scope>NUCLEOTIDE SEQUENCE [LARGE SCALE GENOMIC DNA]</scope>
    <source>
        <strain evidence="2 3">LA-SOL3</strain>
    </source>
</reference>
<keyword evidence="3" id="KW-1185">Reference proteome</keyword>
<feature type="compositionally biased region" description="Basic and acidic residues" evidence="1">
    <location>
        <begin position="39"/>
        <end position="56"/>
    </location>
</feature>
<name>A0A5N5CV65_9PEZI</name>
<evidence type="ECO:0000256" key="1">
    <source>
        <dbReference type="SAM" id="MobiDB-lite"/>
    </source>
</evidence>
<feature type="compositionally biased region" description="Basic residues" evidence="1">
    <location>
        <begin position="27"/>
        <end position="38"/>
    </location>
</feature>
<evidence type="ECO:0000313" key="2">
    <source>
        <dbReference type="EMBL" id="KAB2569221.1"/>
    </source>
</evidence>
<organism evidence="2 3">
    <name type="scientific">Lasiodiplodia theobromae</name>
    <dbReference type="NCBI Taxonomy" id="45133"/>
    <lineage>
        <taxon>Eukaryota</taxon>
        <taxon>Fungi</taxon>
        <taxon>Dikarya</taxon>
        <taxon>Ascomycota</taxon>
        <taxon>Pezizomycotina</taxon>
        <taxon>Dothideomycetes</taxon>
        <taxon>Dothideomycetes incertae sedis</taxon>
        <taxon>Botryosphaeriales</taxon>
        <taxon>Botryosphaeriaceae</taxon>
        <taxon>Lasiodiplodia</taxon>
    </lineage>
</organism>
<evidence type="ECO:0000313" key="3">
    <source>
        <dbReference type="Proteomes" id="UP000325902"/>
    </source>
</evidence>
<accession>A0A5N5CV65</accession>
<gene>
    <name evidence="2" type="ORF">DBV05_g12105</name>
</gene>
<sequence length="77" mass="9083">MALFGNKKNKKGPIQVEKMNGRYCWVRHHNNNKKKGDKNKKTGDSRPAEKEAHGHIYYDKKYEARVDDDLYETDSKE</sequence>
<proteinExistence type="predicted"/>
<feature type="region of interest" description="Disordered" evidence="1">
    <location>
        <begin position="27"/>
        <end position="56"/>
    </location>
</feature>
<protein>
    <submittedName>
        <fullName evidence="2">Uncharacterized protein</fullName>
    </submittedName>
</protein>
<dbReference type="Proteomes" id="UP000325902">
    <property type="component" value="Unassembled WGS sequence"/>
</dbReference>
<dbReference type="EMBL" id="VCHE01000213">
    <property type="protein sequence ID" value="KAB2569221.1"/>
    <property type="molecule type" value="Genomic_DNA"/>
</dbReference>
<dbReference type="AlphaFoldDB" id="A0A5N5CV65"/>
<comment type="caution">
    <text evidence="2">The sequence shown here is derived from an EMBL/GenBank/DDBJ whole genome shotgun (WGS) entry which is preliminary data.</text>
</comment>